<proteinExistence type="predicted"/>
<gene>
    <name evidence="1" type="ORF">EGW16_02180</name>
</gene>
<dbReference type="AlphaFoldDB" id="A0ABD7J1Y2"/>
<evidence type="ECO:0000313" key="2">
    <source>
        <dbReference type="Proteomes" id="UP000281488"/>
    </source>
</evidence>
<comment type="caution">
    <text evidence="1">The sequence shown here is derived from an EMBL/GenBank/DDBJ whole genome shotgun (WGS) entry which is preliminary data.</text>
</comment>
<accession>A0ABD7J1Y2</accession>
<sequence length="37" mass="4206">MSILNKKVKKGIQMQSFALKCVRVLENTRKATIKGEN</sequence>
<reference evidence="1 2" key="1">
    <citation type="submission" date="2018-10" db="EMBL/GenBank/DDBJ databases">
        <title>Genotypes and phenotypes of Enterococci isolated from broiler chickens.</title>
        <authorList>
            <person name="Muhammad A.R."/>
            <person name="Diarra M.S."/>
        </authorList>
    </citation>
    <scope>NUCLEOTIDE SEQUENCE [LARGE SCALE GENOMIC DNA]</scope>
    <source>
        <strain evidence="1 2">LIT2 A36'</strain>
    </source>
</reference>
<dbReference type="Proteomes" id="UP000281488">
    <property type="component" value="Unassembled WGS sequence"/>
</dbReference>
<evidence type="ECO:0000313" key="1">
    <source>
        <dbReference type="EMBL" id="ROX35167.1"/>
    </source>
</evidence>
<dbReference type="EMBL" id="RKMZ01000001">
    <property type="protein sequence ID" value="ROX35167.1"/>
    <property type="molecule type" value="Genomic_DNA"/>
</dbReference>
<name>A0ABD7J1Y2_ENTFL</name>
<organism evidence="1 2">
    <name type="scientific">Enterococcus faecalis</name>
    <name type="common">Streptococcus faecalis</name>
    <dbReference type="NCBI Taxonomy" id="1351"/>
    <lineage>
        <taxon>Bacteria</taxon>
        <taxon>Bacillati</taxon>
        <taxon>Bacillota</taxon>
        <taxon>Bacilli</taxon>
        <taxon>Lactobacillales</taxon>
        <taxon>Enterococcaceae</taxon>
        <taxon>Enterococcus</taxon>
    </lineage>
</organism>
<protein>
    <submittedName>
        <fullName evidence="1">Uncharacterized protein</fullName>
    </submittedName>
</protein>